<reference evidence="5" key="1">
    <citation type="submission" date="2025-08" db="UniProtKB">
        <authorList>
            <consortium name="RefSeq"/>
        </authorList>
    </citation>
    <scope>IDENTIFICATION</scope>
    <source>
        <tissue evidence="5">Gonads</tissue>
    </source>
</reference>
<evidence type="ECO:0000313" key="5">
    <source>
        <dbReference type="RefSeq" id="XP_013400468.1"/>
    </source>
</evidence>
<sequence length="314" mass="36895">MMGLMDFKSNGKAGQREVELEGETRIELHEYISNDNLISSKSSSQTQNKRARPKSPKDHDLVSEKENVLSPAKKPKRPILIVKSKEIQSFFQLLEDEVITEFLARDRCLRISDKYLLAMVFAFFKRAGLATKEYSRMNFFIALYLANDMEEDDEDWKYEIFPWALGKTWKNKYPNFLKNRDKLWKKMEYRAVVSKQTCEEIMSKYEPDHYIWTRDRPEYHAGAIRTHNRDEDEAYPRGPDGSPHFCLRCDSCEYASEFLEEDSWYLSSCTESSPESVGRPFHLVPGTGFDLEDLKLTLQDDESSFWACFRLEEE</sequence>
<dbReference type="PANTHER" id="PTHR31545">
    <property type="entry name" value="SEEDY PROTEIN A/C FAMILY MEMBER"/>
    <property type="match status" value="1"/>
</dbReference>
<proteinExistence type="inferred from homology"/>
<dbReference type="STRING" id="7574.A0A1S3IQX7"/>
<dbReference type="InterPro" id="IPR052316">
    <property type="entry name" value="Speedy-Ringo_regulator"/>
</dbReference>
<feature type="compositionally biased region" description="Basic and acidic residues" evidence="3">
    <location>
        <begin position="55"/>
        <end position="67"/>
    </location>
</feature>
<dbReference type="OrthoDB" id="9442170at2759"/>
<evidence type="ECO:0000256" key="3">
    <source>
        <dbReference type="SAM" id="MobiDB-lite"/>
    </source>
</evidence>
<keyword evidence="4" id="KW-1185">Reference proteome</keyword>
<accession>A0A1S3IQX7</accession>
<dbReference type="Proteomes" id="UP000085678">
    <property type="component" value="Unplaced"/>
</dbReference>
<dbReference type="RefSeq" id="XP_013400468.1">
    <property type="nucleotide sequence ID" value="XM_013545014.1"/>
</dbReference>
<dbReference type="InterPro" id="IPR020984">
    <property type="entry name" value="Speedy"/>
</dbReference>
<dbReference type="GeneID" id="106166445"/>
<feature type="region of interest" description="Disordered" evidence="3">
    <location>
        <begin position="37"/>
        <end position="70"/>
    </location>
</feature>
<keyword evidence="2" id="KW-0131">Cell cycle</keyword>
<dbReference type="KEGG" id="lak:106166445"/>
<dbReference type="Pfam" id="PF11357">
    <property type="entry name" value="Spy1"/>
    <property type="match status" value="1"/>
</dbReference>
<evidence type="ECO:0000313" key="4">
    <source>
        <dbReference type="Proteomes" id="UP000085678"/>
    </source>
</evidence>
<dbReference type="OMA" id="CEYASEF"/>
<dbReference type="PANTHER" id="PTHR31545:SF5">
    <property type="entry name" value="SPEEDY PROTEIN A"/>
    <property type="match status" value="1"/>
</dbReference>
<organism evidence="4 5">
    <name type="scientific">Lingula anatina</name>
    <name type="common">Brachiopod</name>
    <name type="synonym">Lingula unguis</name>
    <dbReference type="NCBI Taxonomy" id="7574"/>
    <lineage>
        <taxon>Eukaryota</taxon>
        <taxon>Metazoa</taxon>
        <taxon>Spiralia</taxon>
        <taxon>Lophotrochozoa</taxon>
        <taxon>Brachiopoda</taxon>
        <taxon>Linguliformea</taxon>
        <taxon>Lingulata</taxon>
        <taxon>Lingulida</taxon>
        <taxon>Linguloidea</taxon>
        <taxon>Lingulidae</taxon>
        <taxon>Lingula</taxon>
    </lineage>
</organism>
<dbReference type="InParanoid" id="A0A1S3IQX7"/>
<comment type="similarity">
    <text evidence="1">Belongs to the Speedy/Ringo family.</text>
</comment>
<name>A0A1S3IQX7_LINAN</name>
<dbReference type="GO" id="GO:0019901">
    <property type="term" value="F:protein kinase binding"/>
    <property type="evidence" value="ECO:0007669"/>
    <property type="project" value="InterPro"/>
</dbReference>
<dbReference type="AlphaFoldDB" id="A0A1S3IQX7"/>
<protein>
    <submittedName>
        <fullName evidence="5">Speedy protein 1-A</fullName>
    </submittedName>
</protein>
<evidence type="ECO:0000256" key="2">
    <source>
        <dbReference type="ARBA" id="ARBA00023306"/>
    </source>
</evidence>
<gene>
    <name evidence="5" type="primary">LOC106166445</name>
</gene>
<evidence type="ECO:0000256" key="1">
    <source>
        <dbReference type="ARBA" id="ARBA00010932"/>
    </source>
</evidence>